<name>A0A0L0NX39_CANAR</name>
<dbReference type="VEuPathDB" id="FungiDB:QG37_04460"/>
<keyword evidence="1" id="KW-0472">Membrane</keyword>
<dbReference type="AlphaFoldDB" id="A0A0L0NX39"/>
<evidence type="ECO:0000256" key="1">
    <source>
        <dbReference type="SAM" id="Phobius"/>
    </source>
</evidence>
<dbReference type="Proteomes" id="UP000037122">
    <property type="component" value="Unassembled WGS sequence"/>
</dbReference>
<feature type="transmembrane region" description="Helical" evidence="1">
    <location>
        <begin position="47"/>
        <end position="80"/>
    </location>
</feature>
<comment type="caution">
    <text evidence="2">The sequence shown here is derived from an EMBL/GenBank/DDBJ whole genome shotgun (WGS) entry which is preliminary data.</text>
</comment>
<reference evidence="3" key="1">
    <citation type="journal article" date="2015" name="BMC Genomics">
        <title>Draft genome of a commonly misdiagnosed multidrug resistant pathogen Candida auris.</title>
        <authorList>
            <person name="Chatterjee S."/>
            <person name="Alampalli S.V."/>
            <person name="Nageshan R.K."/>
            <person name="Chettiar S.T."/>
            <person name="Joshi S."/>
            <person name="Tatu U.S."/>
        </authorList>
    </citation>
    <scope>NUCLEOTIDE SEQUENCE [LARGE SCALE GENOMIC DNA]</scope>
    <source>
        <strain evidence="3">6684</strain>
    </source>
</reference>
<keyword evidence="1" id="KW-0812">Transmembrane</keyword>
<gene>
    <name evidence="2" type="ORF">QG37_04460</name>
</gene>
<evidence type="ECO:0000313" key="2">
    <source>
        <dbReference type="EMBL" id="KND98564.1"/>
    </source>
</evidence>
<protein>
    <submittedName>
        <fullName evidence="2">Uncharacterized protein</fullName>
    </submittedName>
</protein>
<sequence length="93" mass="10415">MAGKCRLVPCEALWELLGKSGIWGRLKKQQYPRVCSMKLEVHKGVRSIFLIFFLLLFSLFCGAQVVGVLAHLASLGWLAAKSSIRARFPHCLL</sequence>
<keyword evidence="1" id="KW-1133">Transmembrane helix</keyword>
<organism evidence="2 3">
    <name type="scientific">Candidozyma auris</name>
    <name type="common">Yeast</name>
    <name type="synonym">Candida auris</name>
    <dbReference type="NCBI Taxonomy" id="498019"/>
    <lineage>
        <taxon>Eukaryota</taxon>
        <taxon>Fungi</taxon>
        <taxon>Dikarya</taxon>
        <taxon>Ascomycota</taxon>
        <taxon>Saccharomycotina</taxon>
        <taxon>Pichiomycetes</taxon>
        <taxon>Metschnikowiaceae</taxon>
        <taxon>Candidozyma</taxon>
    </lineage>
</organism>
<proteinExistence type="predicted"/>
<dbReference type="EMBL" id="LGST01000031">
    <property type="protein sequence ID" value="KND98564.1"/>
    <property type="molecule type" value="Genomic_DNA"/>
</dbReference>
<accession>A0A0L0NX39</accession>
<evidence type="ECO:0000313" key="3">
    <source>
        <dbReference type="Proteomes" id="UP000037122"/>
    </source>
</evidence>